<dbReference type="Proteomes" id="UP000092177">
    <property type="component" value="Chromosome 8"/>
</dbReference>
<keyword evidence="2" id="KW-1185">Reference proteome</keyword>
<dbReference type="AlphaFoldDB" id="A0A1B7XY64"/>
<proteinExistence type="predicted"/>
<accession>A0A1B7XY64</accession>
<dbReference type="EMBL" id="LTAN01000008">
    <property type="protein sequence ID" value="OBR04689.1"/>
    <property type="molecule type" value="Genomic_DNA"/>
</dbReference>
<name>A0A1B7XY64_COLHI</name>
<organism evidence="1 2">
    <name type="scientific">Colletotrichum higginsianum (strain IMI 349063)</name>
    <name type="common">Crucifer anthracnose fungus</name>
    <dbReference type="NCBI Taxonomy" id="759273"/>
    <lineage>
        <taxon>Eukaryota</taxon>
        <taxon>Fungi</taxon>
        <taxon>Dikarya</taxon>
        <taxon>Ascomycota</taxon>
        <taxon>Pezizomycotina</taxon>
        <taxon>Sordariomycetes</taxon>
        <taxon>Hypocreomycetidae</taxon>
        <taxon>Glomerellales</taxon>
        <taxon>Glomerellaceae</taxon>
        <taxon>Colletotrichum</taxon>
        <taxon>Colletotrichum destructivum species complex</taxon>
    </lineage>
</organism>
<sequence length="288" mass="33388">MRLSSCRPPSAFTPIHLGLLSLGSSNSPSFSYLAHRRSPMVDTSGARTLADLPQQLVLHNHLHDNLCGLFRSMIWTRYHRWGFVVYRCAYGDDDLWNRYIEQLKKNVHDELVHAGRAELLEQYLDWVIIEDRDTLNNASKANVRKHFNDWVSEQVAEAGLQPTSLQMITLFRYCLYIDQKCLDTLEAFQKSEGEPFAQDPIMIHWRPPMVLVVVDRLWTRSLKGVPKKQWGHPRIEGSSKHYVGWFYKRALSMVAAYSDVSASWDEDQPWDYARPPAISPIGDEWMPE</sequence>
<evidence type="ECO:0000313" key="1">
    <source>
        <dbReference type="EMBL" id="OBR04689.1"/>
    </source>
</evidence>
<dbReference type="RefSeq" id="XP_018153207.1">
    <property type="nucleotide sequence ID" value="XM_018306366.1"/>
</dbReference>
<dbReference type="GeneID" id="28870473"/>
<comment type="caution">
    <text evidence="1">The sequence shown here is derived from an EMBL/GenBank/DDBJ whole genome shotgun (WGS) entry which is preliminary data.</text>
</comment>
<dbReference type="VEuPathDB" id="FungiDB:CH63R_11392"/>
<protein>
    <submittedName>
        <fullName evidence="1">Uncharacterized protein</fullName>
    </submittedName>
</protein>
<gene>
    <name evidence="1" type="ORF">CH63R_11392</name>
</gene>
<dbReference type="KEGG" id="chig:CH63R_11392"/>
<reference evidence="2" key="1">
    <citation type="journal article" date="2017" name="BMC Genomics">
        <title>Gapless genome assembly of Colletotrichum higginsianum reveals chromosome structure and association of transposable elements with secondary metabolite gene clusters.</title>
        <authorList>
            <person name="Dallery J.-F."/>
            <person name="Lapalu N."/>
            <person name="Zampounis A."/>
            <person name="Pigne S."/>
            <person name="Luyten I."/>
            <person name="Amselem J."/>
            <person name="Wittenberg A.H.J."/>
            <person name="Zhou S."/>
            <person name="de Queiroz M.V."/>
            <person name="Robin G.P."/>
            <person name="Auger A."/>
            <person name="Hainaut M."/>
            <person name="Henrissat B."/>
            <person name="Kim K.-T."/>
            <person name="Lee Y.-H."/>
            <person name="Lespinet O."/>
            <person name="Schwartz D.C."/>
            <person name="Thon M.R."/>
            <person name="O'Connell R.J."/>
        </authorList>
    </citation>
    <scope>NUCLEOTIDE SEQUENCE [LARGE SCALE GENOMIC DNA]</scope>
    <source>
        <strain evidence="2">IMI 349063</strain>
    </source>
</reference>
<dbReference type="OrthoDB" id="4424523at2759"/>
<evidence type="ECO:0000313" key="2">
    <source>
        <dbReference type="Proteomes" id="UP000092177"/>
    </source>
</evidence>